<protein>
    <recommendedName>
        <fullName evidence="4">Prepilin-type cleavage/methylation domain-containing protein</fullName>
    </recommendedName>
</protein>
<keyword evidence="1" id="KW-0472">Membrane</keyword>
<sequence>MKRADSVIGFTLVELLMGITLTGVLVLGASVFFAAVYGSIQRTERIASAEMTLMQTGHWMLRALADGGLGAHQLYPEFETPGCFLVGESGVRLRAGALQWRPSGRDCQGSGWLTLHDPGVLYVETMDWRSPMLCFTGRASSRQEPLFEWCSPWPYPISGP</sequence>
<keyword evidence="3" id="KW-1185">Reference proteome</keyword>
<evidence type="ECO:0000313" key="3">
    <source>
        <dbReference type="Proteomes" id="UP000288405"/>
    </source>
</evidence>
<dbReference type="EMBL" id="PIPM01000006">
    <property type="protein sequence ID" value="RUO32811.1"/>
    <property type="molecule type" value="Genomic_DNA"/>
</dbReference>
<feature type="transmembrane region" description="Helical" evidence="1">
    <location>
        <begin position="15"/>
        <end position="37"/>
    </location>
</feature>
<dbReference type="AlphaFoldDB" id="A0A432WGE1"/>
<dbReference type="Proteomes" id="UP000288405">
    <property type="component" value="Unassembled WGS sequence"/>
</dbReference>
<organism evidence="2 3">
    <name type="scientific">Aliidiomarina sanyensis</name>
    <dbReference type="NCBI Taxonomy" id="1249555"/>
    <lineage>
        <taxon>Bacteria</taxon>
        <taxon>Pseudomonadati</taxon>
        <taxon>Pseudomonadota</taxon>
        <taxon>Gammaproteobacteria</taxon>
        <taxon>Alteromonadales</taxon>
        <taxon>Idiomarinaceae</taxon>
        <taxon>Aliidiomarina</taxon>
    </lineage>
</organism>
<dbReference type="RefSeq" id="WP_126776939.1">
    <property type="nucleotide sequence ID" value="NZ_PIPM01000006.1"/>
</dbReference>
<evidence type="ECO:0000256" key="1">
    <source>
        <dbReference type="SAM" id="Phobius"/>
    </source>
</evidence>
<gene>
    <name evidence="2" type="ORF">CWE11_07185</name>
</gene>
<proteinExistence type="predicted"/>
<name>A0A432WGE1_9GAMM</name>
<keyword evidence="1" id="KW-0812">Transmembrane</keyword>
<dbReference type="OrthoDB" id="6400529at2"/>
<evidence type="ECO:0000313" key="2">
    <source>
        <dbReference type="EMBL" id="RUO32811.1"/>
    </source>
</evidence>
<keyword evidence="1" id="KW-1133">Transmembrane helix</keyword>
<evidence type="ECO:0008006" key="4">
    <source>
        <dbReference type="Google" id="ProtNLM"/>
    </source>
</evidence>
<comment type="caution">
    <text evidence="2">The sequence shown here is derived from an EMBL/GenBank/DDBJ whole genome shotgun (WGS) entry which is preliminary data.</text>
</comment>
<accession>A0A432WGE1</accession>
<reference evidence="2 3" key="1">
    <citation type="journal article" date="2011" name="Front. Microbiol.">
        <title>Genomic signatures of strain selection and enhancement in Bacillus atrophaeus var. globigii, a historical biowarfare simulant.</title>
        <authorList>
            <person name="Gibbons H.S."/>
            <person name="Broomall S.M."/>
            <person name="McNew L.A."/>
            <person name="Daligault H."/>
            <person name="Chapman C."/>
            <person name="Bruce D."/>
            <person name="Karavis M."/>
            <person name="Krepps M."/>
            <person name="McGregor P.A."/>
            <person name="Hong C."/>
            <person name="Park K.H."/>
            <person name="Akmal A."/>
            <person name="Feldman A."/>
            <person name="Lin J.S."/>
            <person name="Chang W.E."/>
            <person name="Higgs B.W."/>
            <person name="Demirev P."/>
            <person name="Lindquist J."/>
            <person name="Liem A."/>
            <person name="Fochler E."/>
            <person name="Read T.D."/>
            <person name="Tapia R."/>
            <person name="Johnson S."/>
            <person name="Bishop-Lilly K.A."/>
            <person name="Detter C."/>
            <person name="Han C."/>
            <person name="Sozhamannan S."/>
            <person name="Rosenzweig C.N."/>
            <person name="Skowronski E.W."/>
        </authorList>
    </citation>
    <scope>NUCLEOTIDE SEQUENCE [LARGE SCALE GENOMIC DNA]</scope>
    <source>
        <strain evidence="2 3">GYP-17</strain>
    </source>
</reference>